<gene>
    <name evidence="1" type="ORF">QWY31_09320</name>
</gene>
<evidence type="ECO:0000313" key="1">
    <source>
        <dbReference type="EMBL" id="MDN4165702.1"/>
    </source>
</evidence>
<evidence type="ECO:0000313" key="2">
    <source>
        <dbReference type="Proteomes" id="UP001168552"/>
    </source>
</evidence>
<dbReference type="EMBL" id="JAUHJS010000004">
    <property type="protein sequence ID" value="MDN4165702.1"/>
    <property type="molecule type" value="Genomic_DNA"/>
</dbReference>
<protein>
    <submittedName>
        <fullName evidence="1">Transcription elongation protein SprT</fullName>
    </submittedName>
</protein>
<comment type="caution">
    <text evidence="1">The sequence shown here is derived from an EMBL/GenBank/DDBJ whole genome shotgun (WGS) entry which is preliminary data.</text>
</comment>
<dbReference type="Proteomes" id="UP001168552">
    <property type="component" value="Unassembled WGS sequence"/>
</dbReference>
<dbReference type="RefSeq" id="WP_320004232.1">
    <property type="nucleotide sequence ID" value="NZ_JAUHJS010000004.1"/>
</dbReference>
<organism evidence="1 2">
    <name type="scientific">Shiella aurantiaca</name>
    <dbReference type="NCBI Taxonomy" id="3058365"/>
    <lineage>
        <taxon>Bacteria</taxon>
        <taxon>Pseudomonadati</taxon>
        <taxon>Bacteroidota</taxon>
        <taxon>Cytophagia</taxon>
        <taxon>Cytophagales</taxon>
        <taxon>Shiellaceae</taxon>
        <taxon>Shiella</taxon>
    </lineage>
</organism>
<proteinExistence type="predicted"/>
<accession>A0ABT8F5E5</accession>
<reference evidence="1" key="1">
    <citation type="submission" date="2023-06" db="EMBL/GenBank/DDBJ databases">
        <title>Cytophagales bacterium Strain LB-30, isolated from soil.</title>
        <authorList>
            <person name="Liu B."/>
        </authorList>
    </citation>
    <scope>NUCLEOTIDE SEQUENCE</scope>
    <source>
        <strain evidence="1">LB-30</strain>
    </source>
</reference>
<name>A0ABT8F5E5_9BACT</name>
<keyword evidence="2" id="KW-1185">Reference proteome</keyword>
<sequence length="210" mass="24424">MQKLNYRQRVFQRLERFVPENAVHYCFDVWCAYEFQFVIATDRATKLGDYRYLPASNSHTVTVNIGLNKYAFLVTYIHEVAHLTATVRYGTRIKAHGEEWKNEFKQLMAPLLSELVFPPDVLKALKRYMLNPKASSQSDPHLAKALRQHDADASETMYLWQIPIGVAFRFQGRVFTKEKKQRTRSLCLELATGKRYLIPEMAPVEQHLAA</sequence>